<feature type="region of interest" description="Disordered" evidence="1">
    <location>
        <begin position="1"/>
        <end position="58"/>
    </location>
</feature>
<protein>
    <submittedName>
        <fullName evidence="2">37S ribosomal protein Pet123p, mitochondrial</fullName>
    </submittedName>
</protein>
<evidence type="ECO:0000313" key="2">
    <source>
        <dbReference type="EMBL" id="CAK7911978.1"/>
    </source>
</evidence>
<keyword evidence="3" id="KW-1185">Reference proteome</keyword>
<dbReference type="CDD" id="cd23703">
    <property type="entry name" value="mS26_PET12"/>
    <property type="match status" value="1"/>
</dbReference>
<reference evidence="2 3" key="1">
    <citation type="submission" date="2024-01" db="EMBL/GenBank/DDBJ databases">
        <authorList>
            <consortium name="Genoscope - CEA"/>
            <person name="William W."/>
        </authorList>
    </citation>
    <scope>NUCLEOTIDE SEQUENCE [LARGE SCALE GENOMIC DNA]</scope>
    <source>
        <strain evidence="2 3">29B2s-10</strain>
    </source>
</reference>
<dbReference type="Pfam" id="PF26163">
    <property type="entry name" value="mS26"/>
    <property type="match status" value="1"/>
</dbReference>
<evidence type="ECO:0000313" key="3">
    <source>
        <dbReference type="Proteomes" id="UP001497600"/>
    </source>
</evidence>
<keyword evidence="2" id="KW-0687">Ribonucleoprotein</keyword>
<dbReference type="Proteomes" id="UP001497600">
    <property type="component" value="Chromosome F"/>
</dbReference>
<dbReference type="GO" id="GO:0005840">
    <property type="term" value="C:ribosome"/>
    <property type="evidence" value="ECO:0007669"/>
    <property type="project" value="UniProtKB-KW"/>
</dbReference>
<gene>
    <name evidence="2" type="primary">PET123</name>
    <name evidence="2" type="ORF">CAAN4_F04874</name>
</gene>
<accession>A0ABP0EEQ5</accession>
<sequence>MGKGALKFGGKSGILPTPRPIFRRNPIRAPTAEEREHAQSLEQGYAEGVPEPQRAGMKFPRAPLIKPVVTVSERIAATIDRRAQVDAHKASQVKPEVRQSSDFEWELKKNEIRREHLRAAYLAEEKRLVKLDELKQKQAKRAQEEKARERVYEESDATKLTLPTVDSYLQGSLMRQRTPEERAIMEEQRTINRKRQDLAVQEQRASDVLDLYHAASEFITTEAELDQAIKDAFEVNVGKFESKQMAIENKLAGHAYAVTHQTTNEGLVMDHALGEINGQPGLDSIESTLDGEIERLRLEAQYMASQQNQ</sequence>
<keyword evidence="2" id="KW-0689">Ribosomal protein</keyword>
<evidence type="ECO:0000256" key="1">
    <source>
        <dbReference type="SAM" id="MobiDB-lite"/>
    </source>
</evidence>
<name>A0ABP0EEQ5_9ASCO</name>
<dbReference type="InterPro" id="IPR058940">
    <property type="entry name" value="mS26_fungi"/>
</dbReference>
<dbReference type="EMBL" id="OZ004258">
    <property type="protein sequence ID" value="CAK7911978.1"/>
    <property type="molecule type" value="Genomic_DNA"/>
</dbReference>
<proteinExistence type="predicted"/>
<organism evidence="2 3">
    <name type="scientific">[Candida] anglica</name>
    <dbReference type="NCBI Taxonomy" id="148631"/>
    <lineage>
        <taxon>Eukaryota</taxon>
        <taxon>Fungi</taxon>
        <taxon>Dikarya</taxon>
        <taxon>Ascomycota</taxon>
        <taxon>Saccharomycotina</taxon>
        <taxon>Pichiomycetes</taxon>
        <taxon>Debaryomycetaceae</taxon>
        <taxon>Kurtzmaniella</taxon>
    </lineage>
</organism>